<dbReference type="AlphaFoldDB" id="A0A645C9U3"/>
<evidence type="ECO:0000256" key="1">
    <source>
        <dbReference type="SAM" id="MobiDB-lite"/>
    </source>
</evidence>
<evidence type="ECO:0000313" key="2">
    <source>
        <dbReference type="EMBL" id="MPM73701.1"/>
    </source>
</evidence>
<gene>
    <name evidence="2" type="ORF">SDC9_120683</name>
</gene>
<accession>A0A645C9U3</accession>
<proteinExistence type="predicted"/>
<name>A0A645C9U3_9ZZZZ</name>
<sequence>MRRGAIRRQPVWRREDGGNADGGEIAGHVHRSSRLRPAGAVLLWQRRGGAGGVRAFKSAFRPAARGCPCSAPAFMPRGSGGGQARYGRHGRDPGKAGHGFYLRQRRLLRPDDGQYPLRRQQQLKAIHEREGKAVPVLLCLIPVPLAKGHHHRVLRHRVPELPKGL</sequence>
<protein>
    <submittedName>
        <fullName evidence="2">Uncharacterized protein</fullName>
    </submittedName>
</protein>
<comment type="caution">
    <text evidence="2">The sequence shown here is derived from an EMBL/GenBank/DDBJ whole genome shotgun (WGS) entry which is preliminary data.</text>
</comment>
<feature type="region of interest" description="Disordered" evidence="1">
    <location>
        <begin position="1"/>
        <end position="26"/>
    </location>
</feature>
<dbReference type="EMBL" id="VSSQ01025515">
    <property type="protein sequence ID" value="MPM73701.1"/>
    <property type="molecule type" value="Genomic_DNA"/>
</dbReference>
<reference evidence="2" key="1">
    <citation type="submission" date="2019-08" db="EMBL/GenBank/DDBJ databases">
        <authorList>
            <person name="Kucharzyk K."/>
            <person name="Murdoch R.W."/>
            <person name="Higgins S."/>
            <person name="Loffler F."/>
        </authorList>
    </citation>
    <scope>NUCLEOTIDE SEQUENCE</scope>
</reference>
<organism evidence="2">
    <name type="scientific">bioreactor metagenome</name>
    <dbReference type="NCBI Taxonomy" id="1076179"/>
    <lineage>
        <taxon>unclassified sequences</taxon>
        <taxon>metagenomes</taxon>
        <taxon>ecological metagenomes</taxon>
    </lineage>
</organism>